<protein>
    <submittedName>
        <fullName evidence="1">Uncharacterized protein</fullName>
    </submittedName>
</protein>
<sequence>MAMWNRRLTLTELQSTRPHRNAQQAKQSVIFVPQRSRLTLFGEKRNKRPKKIPRDLEIILSLNGRNLPARCSKSKNGNSLVGKIAPNDTEAIPRHNIEAFVRACIAPSLSSFFSIHEMNQDYQNWKIPCQKRLESTAFWML</sequence>
<accession>A0A0V1LS95</accession>
<dbReference type="EMBL" id="JYDW01000010">
    <property type="protein sequence ID" value="KRZ62305.1"/>
    <property type="molecule type" value="Genomic_DNA"/>
</dbReference>
<keyword evidence="2" id="KW-1185">Reference proteome</keyword>
<gene>
    <name evidence="1" type="ORF">T02_8762</name>
</gene>
<evidence type="ECO:0000313" key="1">
    <source>
        <dbReference type="EMBL" id="KRZ62305.1"/>
    </source>
</evidence>
<dbReference type="Proteomes" id="UP000054721">
    <property type="component" value="Unassembled WGS sequence"/>
</dbReference>
<comment type="caution">
    <text evidence="1">The sequence shown here is derived from an EMBL/GenBank/DDBJ whole genome shotgun (WGS) entry which is preliminary data.</text>
</comment>
<evidence type="ECO:0000313" key="2">
    <source>
        <dbReference type="Proteomes" id="UP000054721"/>
    </source>
</evidence>
<reference evidence="1 2" key="1">
    <citation type="submission" date="2015-05" db="EMBL/GenBank/DDBJ databases">
        <title>Evolution of Trichinella species and genotypes.</title>
        <authorList>
            <person name="Korhonen P.K."/>
            <person name="Edoardo P."/>
            <person name="Giuseppe L.R."/>
            <person name="Gasser R.B."/>
        </authorList>
    </citation>
    <scope>NUCLEOTIDE SEQUENCE [LARGE SCALE GENOMIC DNA]</scope>
    <source>
        <strain evidence="1">ISS10</strain>
    </source>
</reference>
<organism evidence="1 2">
    <name type="scientific">Trichinella nativa</name>
    <dbReference type="NCBI Taxonomy" id="6335"/>
    <lineage>
        <taxon>Eukaryota</taxon>
        <taxon>Metazoa</taxon>
        <taxon>Ecdysozoa</taxon>
        <taxon>Nematoda</taxon>
        <taxon>Enoplea</taxon>
        <taxon>Dorylaimia</taxon>
        <taxon>Trichinellida</taxon>
        <taxon>Trichinellidae</taxon>
        <taxon>Trichinella</taxon>
    </lineage>
</organism>
<name>A0A0V1LS95_9BILA</name>
<dbReference type="AlphaFoldDB" id="A0A0V1LS95"/>
<proteinExistence type="predicted"/>
<dbReference type="OrthoDB" id="5919814at2759"/>